<keyword evidence="7 10" id="KW-0822">Tryptophan biosynthesis</keyword>
<dbReference type="KEGG" id="eaj:Q3M24_08565"/>
<keyword evidence="8 10" id="KW-0057">Aromatic amino acid biosynthesis</keyword>
<dbReference type="InterPro" id="IPR013785">
    <property type="entry name" value="Aldolase_TIM"/>
</dbReference>
<evidence type="ECO:0000259" key="11">
    <source>
        <dbReference type="Pfam" id="PF00697"/>
    </source>
</evidence>
<evidence type="ECO:0000313" key="12">
    <source>
        <dbReference type="EMBL" id="XCN74782.1"/>
    </source>
</evidence>
<evidence type="ECO:0000256" key="9">
    <source>
        <dbReference type="ARBA" id="ARBA00023235"/>
    </source>
</evidence>
<dbReference type="InterPro" id="IPR011060">
    <property type="entry name" value="RibuloseP-bd_barrel"/>
</dbReference>
<reference evidence="12" key="1">
    <citation type="journal article" date="2024" name="Syst. Appl. Microbiol.">
        <title>First single-strain enrichments of Electrothrix cable bacteria, description of E. aestuarii sp. nov. and E. rattekaaiensis sp. nov., and proposal of a cable bacteria taxonomy following the rules of the SeqCode.</title>
        <authorList>
            <person name="Plum-Jensen L.E."/>
            <person name="Schramm A."/>
            <person name="Marshall I.P.G."/>
        </authorList>
    </citation>
    <scope>NUCLEOTIDE SEQUENCE</scope>
    <source>
        <strain evidence="12">Rat1</strain>
    </source>
</reference>
<evidence type="ECO:0000256" key="6">
    <source>
        <dbReference type="ARBA" id="ARBA00022605"/>
    </source>
</evidence>
<dbReference type="EMBL" id="CP159373">
    <property type="protein sequence ID" value="XCN74782.1"/>
    <property type="molecule type" value="Genomic_DNA"/>
</dbReference>
<dbReference type="NCBIfam" id="NF002298">
    <property type="entry name" value="PRK01222.1-4"/>
    <property type="match status" value="1"/>
</dbReference>
<comment type="catalytic activity">
    <reaction evidence="1 10">
        <text>N-(5-phospho-beta-D-ribosyl)anthranilate = 1-(2-carboxyphenylamino)-1-deoxy-D-ribulose 5-phosphate</text>
        <dbReference type="Rhea" id="RHEA:21540"/>
        <dbReference type="ChEBI" id="CHEBI:18277"/>
        <dbReference type="ChEBI" id="CHEBI:58613"/>
        <dbReference type="EC" id="5.3.1.24"/>
    </reaction>
</comment>
<dbReference type="PANTHER" id="PTHR42894:SF1">
    <property type="entry name" value="N-(5'-PHOSPHORIBOSYL)ANTHRANILATE ISOMERASE"/>
    <property type="match status" value="1"/>
</dbReference>
<dbReference type="HAMAP" id="MF_00135">
    <property type="entry name" value="PRAI"/>
    <property type="match status" value="1"/>
</dbReference>
<comment type="pathway">
    <text evidence="2 10">Amino-acid biosynthesis; L-tryptophan biosynthesis; L-tryptophan from chorismate: step 3/5.</text>
</comment>
<evidence type="ECO:0000256" key="2">
    <source>
        <dbReference type="ARBA" id="ARBA00004664"/>
    </source>
</evidence>
<dbReference type="EC" id="5.3.1.24" evidence="4 10"/>
<evidence type="ECO:0000256" key="5">
    <source>
        <dbReference type="ARBA" id="ARBA00022272"/>
    </source>
</evidence>
<dbReference type="InterPro" id="IPR001240">
    <property type="entry name" value="PRAI_dom"/>
</dbReference>
<dbReference type="AlphaFoldDB" id="A0AAU8M031"/>
<organism evidence="12">
    <name type="scientific">Candidatus Electrothrix aestuarii</name>
    <dbReference type="NCBI Taxonomy" id="3062594"/>
    <lineage>
        <taxon>Bacteria</taxon>
        <taxon>Pseudomonadati</taxon>
        <taxon>Thermodesulfobacteriota</taxon>
        <taxon>Desulfobulbia</taxon>
        <taxon>Desulfobulbales</taxon>
        <taxon>Desulfobulbaceae</taxon>
        <taxon>Candidatus Electrothrix</taxon>
    </lineage>
</organism>
<evidence type="ECO:0000256" key="8">
    <source>
        <dbReference type="ARBA" id="ARBA00023141"/>
    </source>
</evidence>
<name>A0AAU8M031_9BACT</name>
<sequence>MNVDRIRIKMCGITNLEDATAAVDAGVDALGFIFYEKSPRNIDPEVARIIIEQLPPFVSTVGVFVDRKRQEVEEIIRFCRLGYAQLHGQESPKYCERLTRFAAPCQVIKALRVGEHLQASDITPYNDHVKGFLLDTYQKGVKGGTGQRFDWSLIQGLKLQRDFILAGGLDAESVREAVENVSPYALDVNSGVEASPGQKDYSLIKKFIRQVRACETS</sequence>
<reference evidence="12" key="2">
    <citation type="submission" date="2024-06" db="EMBL/GenBank/DDBJ databases">
        <authorList>
            <person name="Plum-Jensen L.E."/>
            <person name="Schramm A."/>
            <person name="Marshall I.P.G."/>
        </authorList>
    </citation>
    <scope>NUCLEOTIDE SEQUENCE</scope>
    <source>
        <strain evidence="12">Rat1</strain>
    </source>
</reference>
<evidence type="ECO:0000256" key="4">
    <source>
        <dbReference type="ARBA" id="ARBA00012572"/>
    </source>
</evidence>
<proteinExistence type="inferred from homology"/>
<keyword evidence="9 10" id="KW-0413">Isomerase</keyword>
<keyword evidence="6 10" id="KW-0028">Amino-acid biosynthesis</keyword>
<feature type="domain" description="N-(5'phosphoribosyl) anthranilate isomerase (PRAI)" evidence="11">
    <location>
        <begin position="9"/>
        <end position="209"/>
    </location>
</feature>
<dbReference type="InterPro" id="IPR044643">
    <property type="entry name" value="TrpF_fam"/>
</dbReference>
<evidence type="ECO:0000256" key="7">
    <source>
        <dbReference type="ARBA" id="ARBA00022822"/>
    </source>
</evidence>
<evidence type="ECO:0000256" key="3">
    <source>
        <dbReference type="ARBA" id="ARBA00007571"/>
    </source>
</evidence>
<accession>A0AAU8M031</accession>
<protein>
    <recommendedName>
        <fullName evidence="5 10">N-(5'-phosphoribosyl)anthranilate isomerase</fullName>
        <shortName evidence="10">PRAI</shortName>
        <ecNumber evidence="4 10">5.3.1.24</ecNumber>
    </recommendedName>
</protein>
<dbReference type="GO" id="GO:0000162">
    <property type="term" value="P:L-tryptophan biosynthetic process"/>
    <property type="evidence" value="ECO:0007669"/>
    <property type="project" value="UniProtKB-UniRule"/>
</dbReference>
<evidence type="ECO:0000256" key="1">
    <source>
        <dbReference type="ARBA" id="ARBA00001164"/>
    </source>
</evidence>
<dbReference type="CDD" id="cd00405">
    <property type="entry name" value="PRAI"/>
    <property type="match status" value="1"/>
</dbReference>
<dbReference type="FunFam" id="3.20.20.70:FF:000075">
    <property type="entry name" value="Tryptophan biosynthesis protein TRP1"/>
    <property type="match status" value="1"/>
</dbReference>
<comment type="similarity">
    <text evidence="3 10">Belongs to the TrpF family.</text>
</comment>
<dbReference type="Gene3D" id="3.20.20.70">
    <property type="entry name" value="Aldolase class I"/>
    <property type="match status" value="1"/>
</dbReference>
<evidence type="ECO:0000256" key="10">
    <source>
        <dbReference type="HAMAP-Rule" id="MF_00135"/>
    </source>
</evidence>
<dbReference type="PANTHER" id="PTHR42894">
    <property type="entry name" value="N-(5'-PHOSPHORIBOSYL)ANTHRANILATE ISOMERASE"/>
    <property type="match status" value="1"/>
</dbReference>
<dbReference type="GO" id="GO:0004640">
    <property type="term" value="F:phosphoribosylanthranilate isomerase activity"/>
    <property type="evidence" value="ECO:0007669"/>
    <property type="project" value="UniProtKB-UniRule"/>
</dbReference>
<gene>
    <name evidence="10" type="primary">trpF</name>
    <name evidence="12" type="ORF">Q3M24_08565</name>
</gene>
<dbReference type="SUPFAM" id="SSF51366">
    <property type="entry name" value="Ribulose-phoshate binding barrel"/>
    <property type="match status" value="1"/>
</dbReference>
<dbReference type="Pfam" id="PF00697">
    <property type="entry name" value="PRAI"/>
    <property type="match status" value="1"/>
</dbReference>